<dbReference type="Pfam" id="PF00535">
    <property type="entry name" value="Glycos_transf_2"/>
    <property type="match status" value="1"/>
</dbReference>
<dbReference type="EC" id="2.4.-.-" evidence="5"/>
<dbReference type="InterPro" id="IPR050834">
    <property type="entry name" value="Glycosyltransf_2"/>
</dbReference>
<dbReference type="RefSeq" id="WP_367623920.1">
    <property type="nucleotide sequence ID" value="NZ_JBFNQD010000003.1"/>
</dbReference>
<keyword evidence="2 5" id="KW-0328">Glycosyltransferase</keyword>
<dbReference type="EMBL" id="JBFNQD010000003">
    <property type="protein sequence ID" value="MEW9306043.1"/>
    <property type="molecule type" value="Genomic_DNA"/>
</dbReference>
<dbReference type="Proteomes" id="UP001555786">
    <property type="component" value="Unassembled WGS sequence"/>
</dbReference>
<dbReference type="PANTHER" id="PTHR43685:SF5">
    <property type="entry name" value="GLYCOSYLTRANSFERASE EPSE-RELATED"/>
    <property type="match status" value="1"/>
</dbReference>
<evidence type="ECO:0000313" key="6">
    <source>
        <dbReference type="Proteomes" id="UP001555786"/>
    </source>
</evidence>
<evidence type="ECO:0000256" key="1">
    <source>
        <dbReference type="ARBA" id="ARBA00006739"/>
    </source>
</evidence>
<name>A0ABV3PKN6_9HYPH</name>
<comment type="caution">
    <text evidence="5">The sequence shown here is derived from an EMBL/GenBank/DDBJ whole genome shotgun (WGS) entry which is preliminary data.</text>
</comment>
<comment type="similarity">
    <text evidence="1">Belongs to the glycosyltransferase 2 family.</text>
</comment>
<accession>A0ABV3PKN6</accession>
<reference evidence="5 6" key="1">
    <citation type="submission" date="2024-07" db="EMBL/GenBank/DDBJ databases">
        <title>Description of Labrys sedimenti sp. nov., isolated from a diclofenac-degrading enrichment culture.</title>
        <authorList>
            <person name="Tancsics A."/>
            <person name="Csepanyi A."/>
        </authorList>
    </citation>
    <scope>NUCLEOTIDE SEQUENCE [LARGE SCALE GENOMIC DNA]</scope>
    <source>
        <strain evidence="5 6">LMG 23578</strain>
    </source>
</reference>
<protein>
    <submittedName>
        <fullName evidence="5">Glycosyltransferase</fullName>
        <ecNumber evidence="5">2.4.-.-</ecNumber>
    </submittedName>
</protein>
<feature type="domain" description="Glycosyltransferase 2-like" evidence="4">
    <location>
        <begin position="36"/>
        <end position="162"/>
    </location>
</feature>
<dbReference type="Gene3D" id="3.90.550.10">
    <property type="entry name" value="Spore Coat Polysaccharide Biosynthesis Protein SpsA, Chain A"/>
    <property type="match status" value="1"/>
</dbReference>
<dbReference type="GO" id="GO:0016757">
    <property type="term" value="F:glycosyltransferase activity"/>
    <property type="evidence" value="ECO:0007669"/>
    <property type="project" value="UniProtKB-KW"/>
</dbReference>
<organism evidence="5 6">
    <name type="scientific">Labrys neptuniae</name>
    <dbReference type="NCBI Taxonomy" id="376174"/>
    <lineage>
        <taxon>Bacteria</taxon>
        <taxon>Pseudomonadati</taxon>
        <taxon>Pseudomonadota</taxon>
        <taxon>Alphaproteobacteria</taxon>
        <taxon>Hyphomicrobiales</taxon>
        <taxon>Xanthobacteraceae</taxon>
        <taxon>Labrys</taxon>
    </lineage>
</organism>
<keyword evidence="3 5" id="KW-0808">Transferase</keyword>
<dbReference type="PANTHER" id="PTHR43685">
    <property type="entry name" value="GLYCOSYLTRANSFERASE"/>
    <property type="match status" value="1"/>
</dbReference>
<dbReference type="InterPro" id="IPR001173">
    <property type="entry name" value="Glyco_trans_2-like"/>
</dbReference>
<proteinExistence type="inferred from homology"/>
<dbReference type="InterPro" id="IPR029044">
    <property type="entry name" value="Nucleotide-diphossugar_trans"/>
</dbReference>
<sequence>MTGRKRQPPFPQATVRQPFPTSAAMVPAPAARPLVSVVMPVHNRVRYCAEAIDSILSQTLADFELVIVDDGSTDGTSAFLEWYRGLDVRIRLFRNEVNRGVSASLNHGIAQARCDLVVRMDSDDISLPERLARQVAFMAAHPEILAAGSALRMIDAGGNIAGPPSKVETDPQILHSRPSLAHPTTILRREAVLSVGGYRPAFDHAEDVDLWFRLGEVGMLGNHPEVLLHYRAHPGNVHRTHRRRQSFLAEMAALAAYRRRNGWGDPVHAEARYEEAELADLLGWSEKARQAFLRRMEA</sequence>
<gene>
    <name evidence="5" type="ORF">ABXS05_10875</name>
</gene>
<evidence type="ECO:0000256" key="2">
    <source>
        <dbReference type="ARBA" id="ARBA00022676"/>
    </source>
</evidence>
<evidence type="ECO:0000259" key="4">
    <source>
        <dbReference type="Pfam" id="PF00535"/>
    </source>
</evidence>
<evidence type="ECO:0000256" key="3">
    <source>
        <dbReference type="ARBA" id="ARBA00022679"/>
    </source>
</evidence>
<dbReference type="SUPFAM" id="SSF53448">
    <property type="entry name" value="Nucleotide-diphospho-sugar transferases"/>
    <property type="match status" value="1"/>
</dbReference>
<evidence type="ECO:0000313" key="5">
    <source>
        <dbReference type="EMBL" id="MEW9306043.1"/>
    </source>
</evidence>
<keyword evidence="6" id="KW-1185">Reference proteome</keyword>